<accession>A0ABS4SMB7</accession>
<dbReference type="PANTHER" id="PTHR30024:SF47">
    <property type="entry name" value="TAURINE-BINDING PERIPLASMIC PROTEIN"/>
    <property type="match status" value="1"/>
</dbReference>
<dbReference type="RefSeq" id="WP_209767120.1">
    <property type="nucleotide sequence ID" value="NZ_JAGINP010000010.1"/>
</dbReference>
<keyword evidence="7" id="KW-1185">Reference proteome</keyword>
<feature type="signal peptide" evidence="4">
    <location>
        <begin position="1"/>
        <end position="33"/>
    </location>
</feature>
<evidence type="ECO:0000259" key="5">
    <source>
        <dbReference type="Pfam" id="PF09084"/>
    </source>
</evidence>
<comment type="caution">
    <text evidence="6">The sequence shown here is derived from an EMBL/GenBank/DDBJ whole genome shotgun (WGS) entry which is preliminary data.</text>
</comment>
<evidence type="ECO:0000256" key="1">
    <source>
        <dbReference type="ARBA" id="ARBA00004418"/>
    </source>
</evidence>
<feature type="chain" id="PRO_5046778349" evidence="4">
    <location>
        <begin position="34"/>
        <end position="341"/>
    </location>
</feature>
<dbReference type="Gene3D" id="3.40.190.10">
    <property type="entry name" value="Periplasmic binding protein-like II"/>
    <property type="match status" value="2"/>
</dbReference>
<reference evidence="6 7" key="1">
    <citation type="submission" date="2021-03" db="EMBL/GenBank/DDBJ databases">
        <title>Genomic Encyclopedia of Type Strains, Phase III (KMG-III): the genomes of soil and plant-associated and newly described type strains.</title>
        <authorList>
            <person name="Whitman W."/>
        </authorList>
    </citation>
    <scope>NUCLEOTIDE SEQUENCE [LARGE SCALE GENOMIC DNA]</scope>
    <source>
        <strain evidence="6 7">IMMIB AFH-6</strain>
    </source>
</reference>
<protein>
    <submittedName>
        <fullName evidence="6">NitT/TauT family transport system substrate-binding protein</fullName>
    </submittedName>
</protein>
<evidence type="ECO:0000256" key="4">
    <source>
        <dbReference type="SAM" id="SignalP"/>
    </source>
</evidence>
<evidence type="ECO:0000256" key="2">
    <source>
        <dbReference type="ARBA" id="ARBA00010742"/>
    </source>
</evidence>
<keyword evidence="3 4" id="KW-0732">Signal</keyword>
<dbReference type="SUPFAM" id="SSF53850">
    <property type="entry name" value="Periplasmic binding protein-like II"/>
    <property type="match status" value="1"/>
</dbReference>
<feature type="domain" description="SsuA/THI5-like" evidence="5">
    <location>
        <begin position="50"/>
        <end position="265"/>
    </location>
</feature>
<dbReference type="Proteomes" id="UP000781958">
    <property type="component" value="Unassembled WGS sequence"/>
</dbReference>
<proteinExistence type="inferred from homology"/>
<comment type="subcellular location">
    <subcellularLocation>
        <location evidence="1">Periplasm</location>
    </subcellularLocation>
</comment>
<dbReference type="PANTHER" id="PTHR30024">
    <property type="entry name" value="ALIPHATIC SULFONATES-BINDING PROTEIN-RELATED"/>
    <property type="match status" value="1"/>
</dbReference>
<evidence type="ECO:0000256" key="3">
    <source>
        <dbReference type="ARBA" id="ARBA00022729"/>
    </source>
</evidence>
<organism evidence="6 7">
    <name type="scientific">Azospirillum rugosum</name>
    <dbReference type="NCBI Taxonomy" id="416170"/>
    <lineage>
        <taxon>Bacteria</taxon>
        <taxon>Pseudomonadati</taxon>
        <taxon>Pseudomonadota</taxon>
        <taxon>Alphaproteobacteria</taxon>
        <taxon>Rhodospirillales</taxon>
        <taxon>Azospirillaceae</taxon>
        <taxon>Azospirillum</taxon>
    </lineage>
</organism>
<evidence type="ECO:0000313" key="7">
    <source>
        <dbReference type="Proteomes" id="UP000781958"/>
    </source>
</evidence>
<comment type="similarity">
    <text evidence="2">Belongs to the bacterial solute-binding protein SsuA/TauA family.</text>
</comment>
<name>A0ABS4SMB7_9PROT</name>
<dbReference type="Pfam" id="PF09084">
    <property type="entry name" value="NMT1"/>
    <property type="match status" value="1"/>
</dbReference>
<dbReference type="EMBL" id="JAGINP010000010">
    <property type="protein sequence ID" value="MBP2293228.1"/>
    <property type="molecule type" value="Genomic_DNA"/>
</dbReference>
<evidence type="ECO:0000313" key="6">
    <source>
        <dbReference type="EMBL" id="MBP2293228.1"/>
    </source>
</evidence>
<gene>
    <name evidence="6" type="ORF">J2851_003011</name>
</gene>
<dbReference type="InterPro" id="IPR015168">
    <property type="entry name" value="SsuA/THI5"/>
</dbReference>
<sequence>MKAMGLKTMCLKAIGLAILAVWSGLALSVPAMAQEAVRIANIGHGYFSGPLYVAVREKLFEKHGLKPEITFVNGGPLALQAVATGGVDFGVLSYEHILTAAARGQKMVAIFNVTDRPLNNIVASTALVEANKGKTLAERVQALKGKRIGVPSAAGSGEKMLGVLAKSYGLALPGDIELVYLGSEPASYIGALKGKVIDAALPVEPAGAMVQQEGVGDIMVNIMDGEVPAFTDLIFMTVATLPETIRDKPDLARKVAAVFSEAQAILLDPKRGPAIMAAEFPVMNPDTNARAYRLVSQIWSKNGRMTMEGAKKVYDFLQPGGQPVDFATTFTNELLPNHATQ</sequence>